<evidence type="ECO:0000256" key="1">
    <source>
        <dbReference type="SAM" id="MobiDB-lite"/>
    </source>
</evidence>
<dbReference type="RefSeq" id="XP_030991191.1">
    <property type="nucleotide sequence ID" value="XM_031144325.1"/>
</dbReference>
<dbReference type="AlphaFoldDB" id="A0A507AZ09"/>
<feature type="region of interest" description="Disordered" evidence="1">
    <location>
        <begin position="84"/>
        <end position="139"/>
    </location>
</feature>
<keyword evidence="3" id="KW-1185">Reference proteome</keyword>
<organism evidence="2 3">
    <name type="scientific">Thyridium curvatum</name>
    <dbReference type="NCBI Taxonomy" id="1093900"/>
    <lineage>
        <taxon>Eukaryota</taxon>
        <taxon>Fungi</taxon>
        <taxon>Dikarya</taxon>
        <taxon>Ascomycota</taxon>
        <taxon>Pezizomycotina</taxon>
        <taxon>Sordariomycetes</taxon>
        <taxon>Sordariomycetidae</taxon>
        <taxon>Thyridiales</taxon>
        <taxon>Thyridiaceae</taxon>
        <taxon>Thyridium</taxon>
    </lineage>
</organism>
<reference evidence="2 3" key="1">
    <citation type="submission" date="2019-06" db="EMBL/GenBank/DDBJ databases">
        <title>Draft genome sequence of the filamentous fungus Phialemoniopsis curvata isolated from diesel fuel.</title>
        <authorList>
            <person name="Varaljay V.A."/>
            <person name="Lyon W.J."/>
            <person name="Crouch A.L."/>
            <person name="Drake C.E."/>
            <person name="Hollomon J.M."/>
            <person name="Nadeau L.J."/>
            <person name="Nunn H.S."/>
            <person name="Stevenson B.S."/>
            <person name="Bojanowski C.L."/>
            <person name="Crookes-Goodson W.J."/>
        </authorList>
    </citation>
    <scope>NUCLEOTIDE SEQUENCE [LARGE SCALE GENOMIC DNA]</scope>
    <source>
        <strain evidence="2 3">D216</strain>
    </source>
</reference>
<comment type="caution">
    <text evidence="2">The sequence shown here is derived from an EMBL/GenBank/DDBJ whole genome shotgun (WGS) entry which is preliminary data.</text>
</comment>
<evidence type="ECO:0000313" key="2">
    <source>
        <dbReference type="EMBL" id="TPX09480.1"/>
    </source>
</evidence>
<feature type="compositionally biased region" description="Basic and acidic residues" evidence="1">
    <location>
        <begin position="119"/>
        <end position="139"/>
    </location>
</feature>
<dbReference type="Proteomes" id="UP000319257">
    <property type="component" value="Unassembled WGS sequence"/>
</dbReference>
<accession>A0A507AZ09</accession>
<dbReference type="STRING" id="1093900.A0A507AZ09"/>
<evidence type="ECO:0000313" key="3">
    <source>
        <dbReference type="Proteomes" id="UP000319257"/>
    </source>
</evidence>
<dbReference type="InParanoid" id="A0A507AZ09"/>
<dbReference type="EMBL" id="SKBQ01000067">
    <property type="protein sequence ID" value="TPX09480.1"/>
    <property type="molecule type" value="Genomic_DNA"/>
</dbReference>
<dbReference type="GeneID" id="41976815"/>
<protein>
    <submittedName>
        <fullName evidence="2">Uncharacterized protein</fullName>
    </submittedName>
</protein>
<proteinExistence type="predicted"/>
<name>A0A507AZ09_9PEZI</name>
<dbReference type="OrthoDB" id="4925544at2759"/>
<sequence>MEDPHSSLQHRHHPVRTTVKDTYQQECAPAEPSVDSSVQSLRFPRPQGSQILANWVASRAPAIMLPSLHSDDTNLTDSTFELISTDGESQDGRYTESITDSLDIYPPTDEVRSLNGNETHQEERGGSDEDENERQSRSDSIRYAEEVLEHPSTHSLRATPPPPAVLDEVDYIEPSISSLRQSIEFTEPLDSLDSAKISVSHTIHEPDQGETATISESLGLKVPERMVIAVRQMMSNQCLSTREPLRLLFVGSDAGKHDIILKISSAVLASSKAYRGGNVFGRSVNGLFNILPISGFGSTKIPDVQLTESSDYQIMVECCSSAGQVPTDDPDALDAASFFVTIDNEKTYTSLDLDEGRIIEPSWHLPHVAIFFVSGNDNQEAMATRNAAWEFMTRHGRPSIFISNEQYCSTNCLPRQWAHCIGEGAAYLSIEARDPNRQVEVALPIDLRSFLNIDARQMNRNLAYLTGLREDVSSETEEVELSKLPKARMSPHSWFASRTELPLMVIAALLTLSSIYLGIFLPKILLPAQDGSVSTKFAGPSSVAQPLSATCSVPTKIPTVTIHVSSTNTITPRVQEPSTANIAAHLPFGGFLSDKAQSLTPEQEPRAACEIEVHGSNEILVKVPSGTKTSWLARGAIDIDVWRGKELLKSKLSTTDEGILIEINKKDAYGVMNVSVVTTRKPKINETFAIDFGKPLIAGMIDAGADFFNSLKDTVTGATEDAAEAGKAAYNNAAAILNLCREDAAELSRSVEESRKSFNQYLDHAGDLAFTRIRDSVSAVNLYTAMANTKKQIATKAAPTAEAMVDAAQLRLLKAQIASKLWWLKVQGKEAEHDEYAAKAESFILQKTAESQRKWASARGASKHKTPCKPGSFSWGRCACSGKRGTKGKWKMAG</sequence>
<gene>
    <name evidence="2" type="ORF">E0L32_009368</name>
</gene>